<evidence type="ECO:0000313" key="3">
    <source>
        <dbReference type="Proteomes" id="UP000006057"/>
    </source>
</evidence>
<dbReference type="AlphaFoldDB" id="I4BRQ2"/>
<proteinExistence type="predicted"/>
<dbReference type="eggNOG" id="COG5278">
    <property type="taxonomic scope" value="Bacteria"/>
</dbReference>
<keyword evidence="1" id="KW-0812">Transmembrane</keyword>
<name>I4BRQ2_MYCCN</name>
<keyword evidence="1" id="KW-0472">Membrane</keyword>
<feature type="transmembrane region" description="Helical" evidence="1">
    <location>
        <begin position="40"/>
        <end position="63"/>
    </location>
</feature>
<dbReference type="Proteomes" id="UP000006057">
    <property type="component" value="Chromosome"/>
</dbReference>
<keyword evidence="3" id="KW-1185">Reference proteome</keyword>
<evidence type="ECO:0008006" key="4">
    <source>
        <dbReference type="Google" id="ProtNLM"/>
    </source>
</evidence>
<dbReference type="STRING" id="710421.Mycch_5274"/>
<dbReference type="RefSeq" id="WP_014818424.1">
    <property type="nucleotide sequence ID" value="NC_018027.1"/>
</dbReference>
<protein>
    <recommendedName>
        <fullName evidence="4">Secreted protein</fullName>
    </recommendedName>
</protein>
<keyword evidence="1" id="KW-1133">Transmembrane helix</keyword>
<accession>I4BRQ2</accession>
<gene>
    <name evidence="2" type="ordered locus">Mycch_5274</name>
</gene>
<organism evidence="2 3">
    <name type="scientific">Mycolicibacterium chubuense (strain NBB4)</name>
    <name type="common">Mycobacterium chubuense</name>
    <dbReference type="NCBI Taxonomy" id="710421"/>
    <lineage>
        <taxon>Bacteria</taxon>
        <taxon>Bacillati</taxon>
        <taxon>Actinomycetota</taxon>
        <taxon>Actinomycetes</taxon>
        <taxon>Mycobacteriales</taxon>
        <taxon>Mycobacteriaceae</taxon>
        <taxon>Mycolicibacterium</taxon>
    </lineage>
</organism>
<feature type="transmembrane region" description="Helical" evidence="1">
    <location>
        <begin position="245"/>
        <end position="265"/>
    </location>
</feature>
<dbReference type="OrthoDB" id="3218196at2"/>
<reference evidence="2 3" key="1">
    <citation type="submission" date="2012-06" db="EMBL/GenBank/DDBJ databases">
        <title>Complete sequence of chromosome of Mycobacterium chubuense NBB4.</title>
        <authorList>
            <consortium name="US DOE Joint Genome Institute"/>
            <person name="Lucas S."/>
            <person name="Han J."/>
            <person name="Lapidus A."/>
            <person name="Cheng J.-F."/>
            <person name="Goodwin L."/>
            <person name="Pitluck S."/>
            <person name="Peters L."/>
            <person name="Mikhailova N."/>
            <person name="Teshima H."/>
            <person name="Detter J.C."/>
            <person name="Han C."/>
            <person name="Tapia R."/>
            <person name="Land M."/>
            <person name="Hauser L."/>
            <person name="Kyrpides N."/>
            <person name="Ivanova N."/>
            <person name="Pagani I."/>
            <person name="Mattes T."/>
            <person name="Holmes A."/>
            <person name="Rutledge P."/>
            <person name="Paulsen I."/>
            <person name="Coleman N."/>
            <person name="Woyke T."/>
        </authorList>
    </citation>
    <scope>NUCLEOTIDE SEQUENCE [LARGE SCALE GENOMIC DNA]</scope>
    <source>
        <strain evidence="2 3">NBB4</strain>
    </source>
</reference>
<dbReference type="EMBL" id="CP003053">
    <property type="protein sequence ID" value="AFM19959.1"/>
    <property type="molecule type" value="Genomic_DNA"/>
</dbReference>
<dbReference type="HOGENOM" id="CLU_038241_1_0_11"/>
<evidence type="ECO:0000313" key="2">
    <source>
        <dbReference type="EMBL" id="AFM19959.1"/>
    </source>
</evidence>
<dbReference type="PATRIC" id="fig|710421.3.peg.5260"/>
<feature type="transmembrane region" description="Helical" evidence="1">
    <location>
        <begin position="401"/>
        <end position="428"/>
    </location>
</feature>
<evidence type="ECO:0000256" key="1">
    <source>
        <dbReference type="SAM" id="Phobius"/>
    </source>
</evidence>
<dbReference type="KEGG" id="mcb:Mycch_5274"/>
<feature type="transmembrane region" description="Helical" evidence="1">
    <location>
        <begin position="214"/>
        <end position="233"/>
    </location>
</feature>
<sequence>MGSGGLAQQRTRTLDESLLVDDEEADRPVLDFLRATPGRLALVAVVLVFALLGVGAVASKTVYDRQSQIETLRSRTEPLADAAQRIYSALSFANTSAATGFLSGGVEPRDVRERYDAAVGQASAGLVTASNGVSPNDRHSLTMLTDVSNQLAVYTGIVGNAQASNRAGNPIGVAYLNESSALMQQGILPAAGQLYASQSDAVTTSGRTIGPPRVAIAVAVLVLVLLVLFQVMLARRSRRRFNPGLLLASVLMAVLVVWLAVAGLVSTHAAGTARTQGGEPMNTVVQARILAQQARAEEILGLLKRGSDSMSDMRFGERTAQIGWLLDEHRVDGAAEALHRWMQSHEEIRSKLAGGDYGGAVAIAQDGAPQHSTVLFTQLDTALRDEITHLRQRQRDGITQAYIALNLLPFGAAAIGVLAALAVAAGIAPRLSEYH</sequence>